<organism evidence="2 3">
    <name type="scientific">Deinococcus malanensis</name>
    <dbReference type="NCBI Taxonomy" id="1706855"/>
    <lineage>
        <taxon>Bacteria</taxon>
        <taxon>Thermotogati</taxon>
        <taxon>Deinococcota</taxon>
        <taxon>Deinococci</taxon>
        <taxon>Deinococcales</taxon>
        <taxon>Deinococcaceae</taxon>
        <taxon>Deinococcus</taxon>
    </lineage>
</organism>
<gene>
    <name evidence="2" type="ORF">GCM10008955_00750</name>
</gene>
<comment type="caution">
    <text evidence="2">The sequence shown here is derived from an EMBL/GenBank/DDBJ whole genome shotgun (WGS) entry which is preliminary data.</text>
</comment>
<feature type="region of interest" description="Disordered" evidence="1">
    <location>
        <begin position="283"/>
        <end position="307"/>
    </location>
</feature>
<protein>
    <recommendedName>
        <fullName evidence="4">Helix-turn-helix domain-containing protein</fullName>
    </recommendedName>
</protein>
<dbReference type="Proteomes" id="UP000647587">
    <property type="component" value="Unassembled WGS sequence"/>
</dbReference>
<evidence type="ECO:0000313" key="2">
    <source>
        <dbReference type="EMBL" id="GGK11371.1"/>
    </source>
</evidence>
<evidence type="ECO:0000313" key="3">
    <source>
        <dbReference type="Proteomes" id="UP000647587"/>
    </source>
</evidence>
<keyword evidence="3" id="KW-1185">Reference proteome</keyword>
<dbReference type="EMBL" id="BMPP01000001">
    <property type="protein sequence ID" value="GGK11371.1"/>
    <property type="molecule type" value="Genomic_DNA"/>
</dbReference>
<evidence type="ECO:0008006" key="4">
    <source>
        <dbReference type="Google" id="ProtNLM"/>
    </source>
</evidence>
<proteinExistence type="predicted"/>
<dbReference type="Pfam" id="PF13730">
    <property type="entry name" value="HTH_36"/>
    <property type="match status" value="1"/>
</dbReference>
<accession>A0ABQ2EHB9</accession>
<evidence type="ECO:0000256" key="1">
    <source>
        <dbReference type="SAM" id="MobiDB-lite"/>
    </source>
</evidence>
<feature type="region of interest" description="Disordered" evidence="1">
    <location>
        <begin position="154"/>
        <end position="197"/>
    </location>
</feature>
<reference evidence="3" key="1">
    <citation type="journal article" date="2019" name="Int. J. Syst. Evol. Microbiol.">
        <title>The Global Catalogue of Microorganisms (GCM) 10K type strain sequencing project: providing services to taxonomists for standard genome sequencing and annotation.</title>
        <authorList>
            <consortium name="The Broad Institute Genomics Platform"/>
            <consortium name="The Broad Institute Genome Sequencing Center for Infectious Disease"/>
            <person name="Wu L."/>
            <person name="Ma J."/>
        </authorList>
    </citation>
    <scope>NUCLEOTIDE SEQUENCE [LARGE SCALE GENOMIC DNA]</scope>
    <source>
        <strain evidence="3">JCM 30331</strain>
    </source>
</reference>
<feature type="compositionally biased region" description="Polar residues" evidence="1">
    <location>
        <begin position="173"/>
        <end position="188"/>
    </location>
</feature>
<name>A0ABQ2EHB9_9DEIO</name>
<sequence length="346" mass="37481">MVWAWNQKAGKAKSTLVALANFADANGICRVPQTHLAAMTEDHVKTVQRHLQSLEDTGLIYRTKHWDDDGRQELDEIQLCGLRPAFRSGRGRVSGGDILTPYQENPGDILTPIEQDPYSLLGTTFPTNNNHASAFGAGPDQAGLAPGVEVGNQEETEGQAPDGATSGEAHVASPSQDQPKNAHSNGDNVNADGMKQVPPVAGPYRAAMDTISAAGLLPVWRDWVRLNRLAQVTQEAQAPVWAGWINGGQTDLLRQHAVDLIQSGSFSHPWGALRKRMMIQAFEPNSPSPHNRPTPERPSLTTGQRVRYPDGSEATVLAVLSRGIATDHPEYPDVPLGQVRTLEVLK</sequence>